<accession>A0A0E9XY56</accession>
<name>A0A0E9XY56_ANGAN</name>
<reference evidence="1" key="1">
    <citation type="submission" date="2014-11" db="EMBL/GenBank/DDBJ databases">
        <authorList>
            <person name="Amaro Gonzalez C."/>
        </authorList>
    </citation>
    <scope>NUCLEOTIDE SEQUENCE</scope>
</reference>
<sequence>MIVWSYYLLFKLKSSLSNLRACLQVCMYILEAIFKK</sequence>
<dbReference type="AlphaFoldDB" id="A0A0E9XY56"/>
<protein>
    <submittedName>
        <fullName evidence="1">Uncharacterized protein</fullName>
    </submittedName>
</protein>
<reference evidence="1" key="2">
    <citation type="journal article" date="2015" name="Fish Shellfish Immunol.">
        <title>Early steps in the European eel (Anguilla anguilla)-Vibrio vulnificus interaction in the gills: Role of the RtxA13 toxin.</title>
        <authorList>
            <person name="Callol A."/>
            <person name="Pajuelo D."/>
            <person name="Ebbesson L."/>
            <person name="Teles M."/>
            <person name="MacKenzie S."/>
            <person name="Amaro C."/>
        </authorList>
    </citation>
    <scope>NUCLEOTIDE SEQUENCE</scope>
</reference>
<proteinExistence type="predicted"/>
<dbReference type="EMBL" id="GBXM01001939">
    <property type="protein sequence ID" value="JAI06639.1"/>
    <property type="molecule type" value="Transcribed_RNA"/>
</dbReference>
<organism evidence="1">
    <name type="scientific">Anguilla anguilla</name>
    <name type="common">European freshwater eel</name>
    <name type="synonym">Muraena anguilla</name>
    <dbReference type="NCBI Taxonomy" id="7936"/>
    <lineage>
        <taxon>Eukaryota</taxon>
        <taxon>Metazoa</taxon>
        <taxon>Chordata</taxon>
        <taxon>Craniata</taxon>
        <taxon>Vertebrata</taxon>
        <taxon>Euteleostomi</taxon>
        <taxon>Actinopterygii</taxon>
        <taxon>Neopterygii</taxon>
        <taxon>Teleostei</taxon>
        <taxon>Anguilliformes</taxon>
        <taxon>Anguillidae</taxon>
        <taxon>Anguilla</taxon>
    </lineage>
</organism>
<evidence type="ECO:0000313" key="1">
    <source>
        <dbReference type="EMBL" id="JAI06639.1"/>
    </source>
</evidence>